<evidence type="ECO:0000256" key="1">
    <source>
        <dbReference type="SAM" id="MobiDB-lite"/>
    </source>
</evidence>
<feature type="compositionally biased region" description="Low complexity" evidence="1">
    <location>
        <begin position="22"/>
        <end position="33"/>
    </location>
</feature>
<dbReference type="SUPFAM" id="SSF53955">
    <property type="entry name" value="Lysozyme-like"/>
    <property type="match status" value="1"/>
</dbReference>
<name>A0ABU8N8L4_9PSEU</name>
<sequence length="284" mass="28763">MVSRHGVGDPDTVPFSLSGTPTGRRATRLSSRSSTTGSILVAAVAAGAVLPAIQTLDTHVADAEAPAAPDAATASLALASQHRQTQPAVHHAAGGVATVSPIAMPASTVSTAASSSSDDEPSAGDENDVTSLIKSMSVTRENGPLEFGTPYSAGNERTLDGQIAKALGLMGLPQRLAPGVKKIIMRESTGNADAVNDWDSNASAGTPSKGLMQLIDTTFRNAVLPELADRGIFDPVANITAGVRTMIANHSIDDVEAGGLRNSAGNYIGYGGAAIPDDGLGRAD</sequence>
<evidence type="ECO:0000313" key="4">
    <source>
        <dbReference type="Proteomes" id="UP001370100"/>
    </source>
</evidence>
<feature type="region of interest" description="Disordered" evidence="1">
    <location>
        <begin position="1"/>
        <end position="33"/>
    </location>
</feature>
<dbReference type="InterPro" id="IPR008258">
    <property type="entry name" value="Transglycosylase_SLT_dom_1"/>
</dbReference>
<dbReference type="EMBL" id="JBBEGL010000005">
    <property type="protein sequence ID" value="MEJ2888738.1"/>
    <property type="molecule type" value="Genomic_DNA"/>
</dbReference>
<accession>A0ABU8N8L4</accession>
<dbReference type="RefSeq" id="WP_337715572.1">
    <property type="nucleotide sequence ID" value="NZ_JBBEGL010000005.1"/>
</dbReference>
<dbReference type="Pfam" id="PF01464">
    <property type="entry name" value="SLT"/>
    <property type="match status" value="1"/>
</dbReference>
<evidence type="ECO:0000259" key="2">
    <source>
        <dbReference type="Pfam" id="PF01464"/>
    </source>
</evidence>
<comment type="caution">
    <text evidence="3">The sequence shown here is derived from an EMBL/GenBank/DDBJ whole genome shotgun (WGS) entry which is preliminary data.</text>
</comment>
<evidence type="ECO:0000313" key="3">
    <source>
        <dbReference type="EMBL" id="MEJ2888738.1"/>
    </source>
</evidence>
<dbReference type="Gene3D" id="1.10.530.10">
    <property type="match status" value="1"/>
</dbReference>
<dbReference type="Proteomes" id="UP001370100">
    <property type="component" value="Unassembled WGS sequence"/>
</dbReference>
<keyword evidence="4" id="KW-1185">Reference proteome</keyword>
<reference evidence="3 4" key="1">
    <citation type="submission" date="2024-03" db="EMBL/GenBank/DDBJ databases">
        <title>Actinomycetospora sp. OC33-EN06, a novel actinomycete isolated from wild orchid (Aerides multiflora).</title>
        <authorList>
            <person name="Suriyachadkun C."/>
        </authorList>
    </citation>
    <scope>NUCLEOTIDE SEQUENCE [LARGE SCALE GENOMIC DNA]</scope>
    <source>
        <strain evidence="3 4">OC33-EN06</strain>
    </source>
</reference>
<protein>
    <submittedName>
        <fullName evidence="3">Transglycosylase SLT domain-containing protein</fullName>
    </submittedName>
</protein>
<dbReference type="InterPro" id="IPR023346">
    <property type="entry name" value="Lysozyme-like_dom_sf"/>
</dbReference>
<proteinExistence type="predicted"/>
<feature type="domain" description="Transglycosylase SLT" evidence="2">
    <location>
        <begin position="179"/>
        <end position="246"/>
    </location>
</feature>
<gene>
    <name evidence="3" type="ORF">WCD41_19930</name>
</gene>
<organism evidence="3 4">
    <name type="scientific">Actinomycetospora aeridis</name>
    <dbReference type="NCBI Taxonomy" id="3129231"/>
    <lineage>
        <taxon>Bacteria</taxon>
        <taxon>Bacillati</taxon>
        <taxon>Actinomycetota</taxon>
        <taxon>Actinomycetes</taxon>
        <taxon>Pseudonocardiales</taxon>
        <taxon>Pseudonocardiaceae</taxon>
        <taxon>Actinomycetospora</taxon>
    </lineage>
</organism>